<name>A0ABV6MUW5_9PSEU</name>
<gene>
    <name evidence="2" type="ORF">ACFFH7_21645</name>
</gene>
<organism evidence="2 3">
    <name type="scientific">Kutzneria chonburiensis</name>
    <dbReference type="NCBI Taxonomy" id="1483604"/>
    <lineage>
        <taxon>Bacteria</taxon>
        <taxon>Bacillati</taxon>
        <taxon>Actinomycetota</taxon>
        <taxon>Actinomycetes</taxon>
        <taxon>Pseudonocardiales</taxon>
        <taxon>Pseudonocardiaceae</taxon>
        <taxon>Kutzneria</taxon>
    </lineage>
</organism>
<protein>
    <recommendedName>
        <fullName evidence="1">Guanylate cyclase domain-containing protein</fullName>
    </recommendedName>
</protein>
<keyword evidence="3" id="KW-1185">Reference proteome</keyword>
<reference evidence="2 3" key="1">
    <citation type="submission" date="2024-09" db="EMBL/GenBank/DDBJ databases">
        <authorList>
            <person name="Sun Q."/>
            <person name="Mori K."/>
        </authorList>
    </citation>
    <scope>NUCLEOTIDE SEQUENCE [LARGE SCALE GENOMIC DNA]</scope>
    <source>
        <strain evidence="2 3">TBRC 1432</strain>
    </source>
</reference>
<dbReference type="InterPro" id="IPR001054">
    <property type="entry name" value="A/G_cyclase"/>
</dbReference>
<dbReference type="Gene3D" id="3.30.70.1230">
    <property type="entry name" value="Nucleotide cyclase"/>
    <property type="match status" value="1"/>
</dbReference>
<dbReference type="Proteomes" id="UP001589810">
    <property type="component" value="Unassembled WGS sequence"/>
</dbReference>
<dbReference type="RefSeq" id="WP_273935607.1">
    <property type="nucleotide sequence ID" value="NZ_CP097263.1"/>
</dbReference>
<comment type="caution">
    <text evidence="2">The sequence shown here is derived from an EMBL/GenBank/DDBJ whole genome shotgun (WGS) entry which is preliminary data.</text>
</comment>
<accession>A0ABV6MUW5</accession>
<feature type="domain" description="Guanylate cyclase" evidence="1">
    <location>
        <begin position="231"/>
        <end position="374"/>
    </location>
</feature>
<dbReference type="EMBL" id="JBHLUD010000007">
    <property type="protein sequence ID" value="MFC0544123.1"/>
    <property type="molecule type" value="Genomic_DNA"/>
</dbReference>
<evidence type="ECO:0000313" key="3">
    <source>
        <dbReference type="Proteomes" id="UP001589810"/>
    </source>
</evidence>
<dbReference type="SUPFAM" id="SSF55073">
    <property type="entry name" value="Nucleotide cyclase"/>
    <property type="match status" value="1"/>
</dbReference>
<evidence type="ECO:0000259" key="1">
    <source>
        <dbReference type="PROSITE" id="PS50125"/>
    </source>
</evidence>
<evidence type="ECO:0000313" key="2">
    <source>
        <dbReference type="EMBL" id="MFC0544123.1"/>
    </source>
</evidence>
<sequence length="444" mass="48933">MVTYEIIDGGTPDRRLLVPPAQVWVIATLEITVHQEQGRPHLLLTFPSYPLGPGTAHDEGYWSTPFVAYPVNTGYGPPTTVASLRRLIAATMAAEDTEADISQLAYLLGLRDTTLTRLGEFLEIKVSPRTPELVKAFHMIRYGLSSVDEACLRNIADPDLRRGYVFLPLDHGDYLHERFSAAHLRQEQWFLGKPLMSNIQHVMATPGLRATLASSSIALSRDLFARGESGLLVAVDLAGYGTALKYARERMHSFGSDTNSIQAAFRKSIGTYFDRMLGQLGAMQVQTAGDGFVAAFPARVFGDPAQLVADLLTQWRRLVGEIAVLNKEIREEGLRVGSRMALHFGDYEYGRIGGIASYLPAFDGASIVEVARLEQGLASAMRAGQRIEPGVELQAKRHYVIVSRALRHELGDGWSAGPADRVGVLDLEAKEFRDRAEVWEVRPS</sequence>
<dbReference type="PROSITE" id="PS50125">
    <property type="entry name" value="GUANYLATE_CYCLASE_2"/>
    <property type="match status" value="1"/>
</dbReference>
<dbReference type="InterPro" id="IPR029787">
    <property type="entry name" value="Nucleotide_cyclase"/>
</dbReference>
<proteinExistence type="predicted"/>